<evidence type="ECO:0000256" key="10">
    <source>
        <dbReference type="ARBA" id="ARBA00022833"/>
    </source>
</evidence>
<feature type="transmembrane region" description="Helical" evidence="16">
    <location>
        <begin position="367"/>
        <end position="390"/>
    </location>
</feature>
<evidence type="ECO:0000256" key="2">
    <source>
        <dbReference type="ARBA" id="ARBA00009040"/>
    </source>
</evidence>
<dbReference type="SUPFAM" id="SSF49785">
    <property type="entry name" value="Galactose-binding domain-like"/>
    <property type="match status" value="2"/>
</dbReference>
<feature type="transmembrane region" description="Helical" evidence="16">
    <location>
        <begin position="314"/>
        <end position="338"/>
    </location>
</feature>
<dbReference type="Pfam" id="PF00622">
    <property type="entry name" value="SPRY"/>
    <property type="match status" value="1"/>
</dbReference>
<dbReference type="InterPro" id="IPR001870">
    <property type="entry name" value="B30.2/SPRY"/>
</dbReference>
<dbReference type="Pfam" id="PF02364">
    <property type="entry name" value="Glucan_synthase"/>
    <property type="match status" value="2"/>
</dbReference>
<dbReference type="Proteomes" id="UP000054928">
    <property type="component" value="Unassembled WGS sequence"/>
</dbReference>
<dbReference type="Pfam" id="PF08305">
    <property type="entry name" value="NPCBM"/>
    <property type="match status" value="1"/>
</dbReference>
<dbReference type="Pfam" id="PF00632">
    <property type="entry name" value="HECT"/>
    <property type="match status" value="1"/>
</dbReference>
<dbReference type="InterPro" id="IPR009060">
    <property type="entry name" value="UBA-like_sf"/>
</dbReference>
<dbReference type="Gene3D" id="1.10.8.10">
    <property type="entry name" value="DNA helicase RuvA subunit, C-terminal domain"/>
    <property type="match status" value="1"/>
</dbReference>
<dbReference type="OrthoDB" id="8068875at2759"/>
<dbReference type="InterPro" id="IPR001876">
    <property type="entry name" value="Znf_RanBP2"/>
</dbReference>
<dbReference type="RefSeq" id="XP_024579004.1">
    <property type="nucleotide sequence ID" value="XM_024728537.1"/>
</dbReference>
<dbReference type="Gene3D" id="2.60.120.1060">
    <property type="entry name" value="NPCBM/NEW2 domain"/>
    <property type="match status" value="1"/>
</dbReference>
<dbReference type="OMA" id="EPFCRQP"/>
<keyword evidence="9 14" id="KW-0833">Ubl conjugation pathway</keyword>
<dbReference type="PANTHER" id="PTHR12741:SF48">
    <property type="entry name" value="1,3-BETA-GLUCAN SYNTHASE COMPONENT FKS1-RELATED"/>
    <property type="match status" value="1"/>
</dbReference>
<evidence type="ECO:0000256" key="12">
    <source>
        <dbReference type="ARBA" id="ARBA00023136"/>
    </source>
</evidence>
<evidence type="ECO:0000256" key="11">
    <source>
        <dbReference type="ARBA" id="ARBA00022989"/>
    </source>
</evidence>
<feature type="transmembrane region" description="Helical" evidence="16">
    <location>
        <begin position="1381"/>
        <end position="1399"/>
    </location>
</feature>
<dbReference type="PROSITE" id="PS50030">
    <property type="entry name" value="UBA"/>
    <property type="match status" value="1"/>
</dbReference>
<dbReference type="SMART" id="SM00165">
    <property type="entry name" value="UBA"/>
    <property type="match status" value="2"/>
</dbReference>
<dbReference type="InterPro" id="IPR013222">
    <property type="entry name" value="Glyco_hyd_98_carb-bd"/>
</dbReference>
<dbReference type="InterPro" id="IPR036259">
    <property type="entry name" value="MFS_trans_sf"/>
</dbReference>
<dbReference type="Gene3D" id="3.30.2410.10">
    <property type="entry name" value="Hect, E3 ligase catalytic domain"/>
    <property type="match status" value="1"/>
</dbReference>
<organism evidence="20 21">
    <name type="scientific">Plasmopara halstedii</name>
    <name type="common">Downy mildew of sunflower</name>
    <dbReference type="NCBI Taxonomy" id="4781"/>
    <lineage>
        <taxon>Eukaryota</taxon>
        <taxon>Sar</taxon>
        <taxon>Stramenopiles</taxon>
        <taxon>Oomycota</taxon>
        <taxon>Peronosporomycetes</taxon>
        <taxon>Peronosporales</taxon>
        <taxon>Peronosporaceae</taxon>
        <taxon>Plasmopara</taxon>
    </lineage>
</organism>
<keyword evidence="11 16" id="KW-1133">Transmembrane helix</keyword>
<evidence type="ECO:0000313" key="21">
    <source>
        <dbReference type="Proteomes" id="UP000054928"/>
    </source>
</evidence>
<feature type="transmembrane region" description="Helical" evidence="16">
    <location>
        <begin position="1853"/>
        <end position="1872"/>
    </location>
</feature>
<proteinExistence type="inferred from homology"/>
<feature type="transmembrane region" description="Helical" evidence="16">
    <location>
        <begin position="1710"/>
        <end position="1727"/>
    </location>
</feature>
<comment type="caution">
    <text evidence="14">Lacks conserved residue(s) required for the propagation of feature annotation.</text>
</comment>
<feature type="transmembrane region" description="Helical" evidence="16">
    <location>
        <begin position="2051"/>
        <end position="2070"/>
    </location>
</feature>
<evidence type="ECO:0000256" key="14">
    <source>
        <dbReference type="PROSITE-ProRule" id="PRU00104"/>
    </source>
</evidence>
<evidence type="ECO:0000256" key="3">
    <source>
        <dbReference type="ARBA" id="ARBA00012589"/>
    </source>
</evidence>
<feature type="domain" description="HECT" evidence="19">
    <location>
        <begin position="6902"/>
        <end position="7169"/>
    </location>
</feature>
<dbReference type="InterPro" id="IPR003440">
    <property type="entry name" value="Glyco_trans_48_dom"/>
</dbReference>
<protein>
    <recommendedName>
        <fullName evidence="3">1,3-beta-glucan synthase</fullName>
        <ecNumber evidence="3">2.4.1.34</ecNumber>
    </recommendedName>
</protein>
<feature type="transmembrane region" description="Helical" evidence="16">
    <location>
        <begin position="2090"/>
        <end position="2108"/>
    </location>
</feature>
<evidence type="ECO:0000256" key="7">
    <source>
        <dbReference type="ARBA" id="ARBA00022723"/>
    </source>
</evidence>
<feature type="compositionally biased region" description="Basic and acidic residues" evidence="15">
    <location>
        <begin position="5075"/>
        <end position="5085"/>
    </location>
</feature>
<evidence type="ECO:0000259" key="19">
    <source>
        <dbReference type="PROSITE" id="PS50237"/>
    </source>
</evidence>
<dbReference type="GO" id="GO:0004842">
    <property type="term" value="F:ubiquitin-protein transferase activity"/>
    <property type="evidence" value="ECO:0007669"/>
    <property type="project" value="InterPro"/>
</dbReference>
<evidence type="ECO:0000256" key="9">
    <source>
        <dbReference type="ARBA" id="ARBA00022786"/>
    </source>
</evidence>
<dbReference type="SMART" id="SM01205">
    <property type="entry name" value="FKS1_dom1"/>
    <property type="match status" value="1"/>
</dbReference>
<feature type="region of interest" description="Disordered" evidence="15">
    <location>
        <begin position="6183"/>
        <end position="6224"/>
    </location>
</feature>
<feature type="transmembrane region" description="Helical" evidence="16">
    <location>
        <begin position="1795"/>
        <end position="1824"/>
    </location>
</feature>
<dbReference type="GeneID" id="36407949"/>
<keyword evidence="5" id="KW-0808">Transferase</keyword>
<dbReference type="InterPro" id="IPR000569">
    <property type="entry name" value="HECT_dom"/>
</dbReference>
<dbReference type="Gene3D" id="2.60.120.260">
    <property type="entry name" value="Galactose-binding domain-like"/>
    <property type="match status" value="1"/>
</dbReference>
<comment type="catalytic activity">
    <reaction evidence="13">
        <text>[(1-&gt;3)-beta-D-glucosyl](n) + UDP-alpha-D-glucose = [(1-&gt;3)-beta-D-glucosyl](n+1) + UDP + H(+)</text>
        <dbReference type="Rhea" id="RHEA:21476"/>
        <dbReference type="Rhea" id="RHEA-COMP:11146"/>
        <dbReference type="Rhea" id="RHEA-COMP:14303"/>
        <dbReference type="ChEBI" id="CHEBI:15378"/>
        <dbReference type="ChEBI" id="CHEBI:37671"/>
        <dbReference type="ChEBI" id="CHEBI:58223"/>
        <dbReference type="ChEBI" id="CHEBI:58885"/>
        <dbReference type="EC" id="2.4.1.34"/>
    </reaction>
</comment>
<keyword evidence="8" id="KW-0863">Zinc-finger</keyword>
<evidence type="ECO:0000256" key="6">
    <source>
        <dbReference type="ARBA" id="ARBA00022692"/>
    </source>
</evidence>
<dbReference type="SMART" id="SM00547">
    <property type="entry name" value="ZnF_RBZ"/>
    <property type="match status" value="1"/>
</dbReference>
<dbReference type="GO" id="GO:0003843">
    <property type="term" value="F:1,3-beta-D-glucan synthase activity"/>
    <property type="evidence" value="ECO:0007669"/>
    <property type="project" value="UniProtKB-EC"/>
</dbReference>
<feature type="transmembrane region" description="Helical" evidence="16">
    <location>
        <begin position="441"/>
        <end position="460"/>
    </location>
</feature>
<feature type="transmembrane region" description="Helical" evidence="16">
    <location>
        <begin position="492"/>
        <end position="509"/>
    </location>
</feature>
<dbReference type="Pfam" id="PF14288">
    <property type="entry name" value="FKS1_dom1"/>
    <property type="match status" value="1"/>
</dbReference>
<dbReference type="InterPro" id="IPR015940">
    <property type="entry name" value="UBA"/>
</dbReference>
<dbReference type="CDD" id="cd12881">
    <property type="entry name" value="SPRY_HERC1"/>
    <property type="match status" value="1"/>
</dbReference>
<dbReference type="PROSITE" id="PS50237">
    <property type="entry name" value="HECT"/>
    <property type="match status" value="1"/>
</dbReference>
<dbReference type="InterPro" id="IPR035983">
    <property type="entry name" value="Hect_E3_ubiquitin_ligase"/>
</dbReference>
<dbReference type="GO" id="GO:0005886">
    <property type="term" value="C:plasma membrane"/>
    <property type="evidence" value="ECO:0007669"/>
    <property type="project" value="TreeGrafter"/>
</dbReference>
<feature type="transmembrane region" description="Helical" evidence="16">
    <location>
        <begin position="1879"/>
        <end position="1897"/>
    </location>
</feature>
<dbReference type="InterPro" id="IPR026899">
    <property type="entry name" value="FKS1-like_dom1"/>
</dbReference>
<feature type="transmembrane region" description="Helical" evidence="16">
    <location>
        <begin position="1747"/>
        <end position="1771"/>
    </location>
</feature>
<feature type="transmembrane region" description="Helical" evidence="16">
    <location>
        <begin position="402"/>
        <end position="421"/>
    </location>
</feature>
<feature type="compositionally biased region" description="Acidic residues" evidence="15">
    <location>
        <begin position="5061"/>
        <end position="5074"/>
    </location>
</feature>
<dbReference type="InterPro" id="IPR008979">
    <property type="entry name" value="Galactose-bd-like_sf"/>
</dbReference>
<dbReference type="InterPro" id="IPR043136">
    <property type="entry name" value="B30.2/SPRY_sf"/>
</dbReference>
<reference evidence="21" key="1">
    <citation type="submission" date="2014-09" db="EMBL/GenBank/DDBJ databases">
        <authorList>
            <person name="Sharma Rahul"/>
            <person name="Thines Marco"/>
        </authorList>
    </citation>
    <scope>NUCLEOTIDE SEQUENCE [LARGE SCALE GENOMIC DNA]</scope>
</reference>
<feature type="transmembrane region" description="Helical" evidence="16">
    <location>
        <begin position="1681"/>
        <end position="1698"/>
    </location>
</feature>
<dbReference type="InterPro" id="IPR003877">
    <property type="entry name" value="SPRY_dom"/>
</dbReference>
<dbReference type="SUPFAM" id="SSF56204">
    <property type="entry name" value="Hect, E3 ligase catalytic domain"/>
    <property type="match status" value="1"/>
</dbReference>
<feature type="domain" description="B30.2/SPRY" evidence="18">
    <location>
        <begin position="2811"/>
        <end position="2991"/>
    </location>
</feature>
<keyword evidence="7" id="KW-0479">Metal-binding</keyword>
<dbReference type="PROSITE" id="PS01358">
    <property type="entry name" value="ZF_RANBP2_1"/>
    <property type="match status" value="1"/>
</dbReference>
<accession>A0A0N7L5W8</accession>
<dbReference type="Gene3D" id="1.20.1250.20">
    <property type="entry name" value="MFS general substrate transporter like domains"/>
    <property type="match status" value="1"/>
</dbReference>
<dbReference type="EC" id="2.4.1.34" evidence="3"/>
<feature type="region of interest" description="Disordered" evidence="15">
    <location>
        <begin position="5182"/>
        <end position="5201"/>
    </location>
</feature>
<dbReference type="PANTHER" id="PTHR12741">
    <property type="entry name" value="LYST-INTERACTING PROTEIN LIP5 DOPAMINE RESPONSIVE PROTEIN DRG-1"/>
    <property type="match status" value="1"/>
</dbReference>
<feature type="transmembrane region" description="Helical" evidence="16">
    <location>
        <begin position="1938"/>
        <end position="1956"/>
    </location>
</feature>
<keyword evidence="21" id="KW-1185">Reference proteome</keyword>
<dbReference type="GO" id="GO:0006075">
    <property type="term" value="P:(1-&gt;3)-beta-D-glucan biosynthetic process"/>
    <property type="evidence" value="ECO:0007669"/>
    <property type="project" value="InterPro"/>
</dbReference>
<dbReference type="SUPFAM" id="SSF103473">
    <property type="entry name" value="MFS general substrate transporter"/>
    <property type="match status" value="1"/>
</dbReference>
<evidence type="ECO:0000256" key="5">
    <source>
        <dbReference type="ARBA" id="ARBA00022679"/>
    </source>
</evidence>
<feature type="transmembrane region" description="Helical" evidence="16">
    <location>
        <begin position="1976"/>
        <end position="1997"/>
    </location>
</feature>
<evidence type="ECO:0000256" key="1">
    <source>
        <dbReference type="ARBA" id="ARBA00004141"/>
    </source>
</evidence>
<evidence type="ECO:0000256" key="4">
    <source>
        <dbReference type="ARBA" id="ARBA00022676"/>
    </source>
</evidence>
<feature type="transmembrane region" description="Helical" evidence="16">
    <location>
        <begin position="1473"/>
        <end position="1491"/>
    </location>
</feature>
<evidence type="ECO:0000259" key="18">
    <source>
        <dbReference type="PROSITE" id="PS50188"/>
    </source>
</evidence>
<feature type="transmembrane region" description="Helical" evidence="16">
    <location>
        <begin position="1531"/>
        <end position="1552"/>
    </location>
</feature>
<dbReference type="InterPro" id="IPR013320">
    <property type="entry name" value="ConA-like_dom_sf"/>
</dbReference>
<sequence>MGNGKALGTFPTRKKAEEIQLAFCLVYAVAYLSTETPKKENVMDRGLQRQPSGAVPPRRRASSNYQTVLDVAAERHVGISSPPNDQHVAAVLSSSGVDRPPRPGAGSFKLLQAKFGFQEGNVRNQKEHFECWVLNHESRLLKSAVTPIDTENAIETIHFKFFRNYVKWCKFLRTKPYLLETASYPGAAERQVALFLLIWGESANLRFMPECLCFLYHKMAAKLNEIERLPNAPEDTFLRRIVRPLYLVVAEMREVKAKKNGASVDHKNVTNYDDVNEFFWQDDCLHFDEFNVAQALNVRDYKTFKERRSVCNPFLAFFRIYFFLFVMLHILIVIAYVAHRSDPDDTDGLKFYANFFSSDITDVRKHAFYSIFVTISGLLALKVVLDIWIYGTRIFSRVVHTVSVFVRLVWHTVFFGIFAAVNAAPYENVVGSSDLLTMAPLFIGVYMLPIVIVSIVQMFYRGIIWNSALLSSMDGTREHYIGRSMNQSWRDFLNYGLFWTVIFVCKFLFNLQLMVKPLIGPSVEIYNVDLSTTQLENGILETKHNIAFLIAMWAPVVLVYIYDSQIWLAIAQSIVGAWIGFRLKIGHSARINEFVKRLQQAPSLFDEKIVSAAARGQLAINNNPLSANCAAPDANSRLRFAVVWNEIVSSFRLSDLLDDRETAILQYQISDTGAVEEPVFLIAGEAQTAADIAARSANKRLSDIQLFKELKKAGVLNCARNCLDIMFQILQQLLGPQESEIAGVFHQILAGGRVKGVVNLSHVGLLRENFVDLLASILELPEPTVGPTGGAFIFEHEQVLLVIQRVDALLKSIELMLEEEWMAEKLRKSVFTKISPDLTYQKEQLLSIFADRISQRGSNSPSRTTSPSSNESVVSLSTRLFFLLTLDAADALPRCHEAQRRMSFFLNSLHMKIPNIDSIAAMKSFSVITPYYNETVLFSIDELNGRVDSNPLFRKVEQKGRDLSILKYLVTFHDDEWGNFLERVGVSSMDEALAATPTQVRLWASMRGQTLARTVHGMMMYEDALKMLRWLEIGSDEKISHLEKIKHMDRIAGLKFSYVTSCQIYADQLAAGDSRAADIDLLLRKYPNWRVSYVDTTYPSSVARYDCVLVKSDGDEIVEVYRYELPGHPIVGEGKPENQNIAMPFTRGEYLQTIDMNQEHYFEEALKIPNFLATATKNGQNVTIIGMKEHIFTGRASSLAHFMTLQELVFVSLTQRVMANPLQSRMHYGHPDVFEKSWVMSNGGVSKASKGINLSEDVFAGYNVALRGEKVTHEEFMQCGKGRDVTLSQINAFEAKLANGSAESSLSRESHRMGAGMDFFRLNSMFYGHMGFYICNALVVLCVFAYAYGKVYIVLREEIEESAIITTNYLDDLADVMNTQFIFQFGMLMTIPLIATLFVEYGWHQALVNFVELIVTLGPVFYIFETGTKSHFFDVAIMRGGSKYRGTGRGFAIVRETFVNFYKEYAASHYRKAVELMGLMIIFGIFGNFNIGTNALAEYCATADFDCDANPDLIPSNVTLLNSYSSKGQDYGIASFAVWLLGACWLLAPFMFNTDGLDFSKTRVDITYWLSWLMSVREEDDSERLLPNHVSSHSSNPRDTWNDFYNYESSIMFSISTTSRIVYAFRELRHPLVMYYIFIFSFDLSQIGMLLACVVAIALALWIGGFGLGRCLRNKARVVRALLYVLMVVMIGVAPFIVGSMQDWNGHKSFSLTVAIFTGLFALTHFLQLLHGIFGLHIAKWGLVRELAFFFDVVVGLFLVLPLLVLSAFPFMKTIQTRMMYNGGFSRALSSGSEFAAALSVLVGGLGGFTYGWLTCLIFSLGYVNSSSDNFVNQSFSFFNNERLDGALDLSMIKVYAAGAAAVGVAVSGGLAHAIGRRWTIEASCITTIAGCALVWLESSSVVLIGICAASSGIAMLAFVCPLYNFEICMQGWKGKGVLIFLSSAALGYMIEAVLIDDINAKAMSRNWANSPYHDWQWQFIFGILPLLLLMPSAFFLPESHYWEYRRKNDPKAAEASLMRLRQRHDVLEEAHEMKESFVIKNGHINLPFRIMLVVVLQATFALFTSGALLHRVLVQPTPNQDGEQTSKWATYYGVMTFLGSTLSLLTVDNLRRKTIFKDILPFSAALSAACGTMGLAEQEDSAITKILVCVVFVSGALSLTCGTWLTAIEVFPPYQNGRYIVMSFIVYYAVQAAIYVAEPSFAISHLAFACLCLVLTVVMFAVCASSKDGAIELKSEKKMRKEAEAARERTSFAPNASRQQSFMRSHMRRSSSHYSAATPLEASYSNFESPASIHVNGGTRRIMEVEELDLVRTDAAVANFGADMSDVAQIERISQESVEDATEDAAMDAEDDEDGWMPKPARLHTGRTRSCAVCYAPLQYTTAVSWDDYLQSEEYLQQLQANILQDTFISSLICGESTAGDLPTEHRMHKNRKLKCRQSVNDYRNMTSAGVVDEYAMEKGSIKALEEMLIESLPTPVFTHVLERRLAVISHSSKTACELMSHDKVKKTRRPVETVPGDEELHHLAIHTLGAILRGFDYTGSHALRSFEELSQILTCFPVLSLYSFWSPIKKAPDKVLVLEKDEIVATSVTSSPESHDAYGAVDGLDTTYWQSQPRPGAVYFTVKSIELVKVTSIEIHWYMKYVPQTVGIQYRTKDSEDFESAADDQLVASNGPTLIETSFSETCKEVRIVMTGMPSSNRNGIYAIKHLRLNVPASGSLFADPTSTVSAVAYWLNGALKSRDEVMAAEAISALRAWALATASLHVTMVFVKMLLDLHTEEDNPRRRRIAALAFEQGKYLLKGVMAFHRAKIYQTTRENEKAGSADVRNVSAVFESSICSTGVVIEDGGASVRTRETSYQYAAANCEISSGKASWKFRLDTDTQDDEMTCFGAAILPVSVNGYDSSPSLWMLRGYNGNLYARGHKLSRTIGKVHPGDIVQVDVDMTKGTLAYKINGTDYGVVFTDLAGHEVHPAVSFYGSGKVITLLGITKWDYTTREPLNAEPVFLSSIQEHHFSVGYGTLGKGGQLGYASNENSDSLRNVVGADSNSIRIQGEIKQRCISTHPPSKGDAYVMYDLSEAYRMFKGAVAINDDAQNEVLQTNGVSLVFKIFGDEKLLWQSKTTSETFHIEPFEVNVQDVRMLELKVSCLGSNHCAHAVWVDPYLLSVKDWVCHKCSFSNKGFSKICAVCRFGTRDNSRTLNEVKVVSEPKSPALIASEDGVEEMEAISALGVEIVSRLDELCQQQSPQSNSGVVFAKSSIQFEEPFCRQPNKDVFSLLLVVLQHYHSNCIYPGAVLSVENAQNGCVRILGIISANLESLQCHDVKGSCEELDVSSDIVTDLRHEIEAIAQIRKEHDCITETSTESISMAAARTLAANISALYQSGLDKLKLLLELLHLYTERPLDITASSSFILMSVMTRLAAPGPDGILSFMPFMAAGVAKNKDTRLKVTDQKTWLAAVTETLSLLMKVVVKGHQEQIKADIECRSHTATGNDYRLPNVALQLLKSYQLYLLSEAIELTSMNAVKDDAACAKSSMELRAKLQRRFQVQEATLHFSLLSLHACRNFIDSAIAFQADESFLLSKTAADSRASVRTYCIPLLSELLPWFVSCLCLLRRQTWLARPILPAVVSLLDALDHFCSESQIVSKSAHRFQLLESYQKSRQIEAQELERAAINEKDLASRSLPSKRLYNVFQQLYTGEKDHFDGQIGFQFEATSCFSIVALGRSVNPTRHGGNLTRDHTIRLWEEGSQLLVAEITVGGSSEKDSLGYALEILPSPLKITQGKRYRLTTQEFANGGDPWYKRENLPGEEYDESFIRVLRDCYASGSVGFPGSQNMTGAAYGVPTIFILDETPLANLSRFVPPHGCHSLRFSPTNKLNSVRISHTGTTAYAKDGTDAWRTCLLRTEFLHGVHSIDFALNSSRVGGTVSGHICIGVVWRQPLKNNYPYDTFLGEVQSSIGWMPSNGAVWVEGVRYDYGTKISIAAGDIFTITIDFDSQLVSFAYNGENLGIAVGPGDFRPIGTTIAKLPEVVTAAVSLYGAQDVVQARSSGIAKSTLRIHWLFDLHNSLASLAGRITSTLIAGVPIDGVEEELLPWLQSPLLSGGFAEGFLGQEQAHLSFPLRWSDALRAEYTRLPSTDQIVGANSMSTLSQNAPANSEQEFHFAKPAKRFEASDAVQQSNFVFWSNWTKDMSERGTVQLILSWLEKHSPDRTFLSRLGRFPVCERWMGAALIMHAPSHVLQEVEAIAAGAGASMAGRVVGADFFLAHANFSPSSDLIQVWKRILMLRHWLIKTRQEYRAKEADENSLHESARIETPEGRDFLVADGFDSAKRLSDDINLDQIVMMPRSFDDLVKQVIQRAEFLCKLAPPSEEAGRLKVDSQIALFNLAEKWGAQKTPPSLQPMLERWKALGEVDSSKWSGIVDILRAQHRWRARRASILGISKPFFSATSGSATVDDSEDTEASVHLQASKKSDYTSTFSAMMKACELYIRDGSGAPPEILSSLLERRQRRSDSRLFGLQAMKSILSKLSFDSAMHNVLIFLRPAMRGFTDSEKESRELNDGQVVAETFRATVRHHYLKGLEGCNRQTIDSVQDAFCNLYAYLAQLLGGSTSYTLSDSQLKQTIICAWSLDFEPRDHQFLLDVGILTRLQEIFSISSVLREALTRKSSNGPSRNLVKGYSSINWHPLSEQFVQQGLLRNRYVTKRDVVRLLHRVPNYACSSILWKRNGLDEDCLNVTNSLTACHTASSLSLLYAEMLCVLSKKLLGPPAHIYPSKVLTFGAIFTPAIAKGAQSSNCKPDDISYVEMPALGEVHDFTIEMWLFPAELVGCQALRCDNDLQNGSVYLELIDRHLQLSIPGNTPRERMFTSYQFRTFEWTHCAVAYNATAKYIELIVNGDFVERMEFGRVLRLPTALRRGDLKDQLQNIPLTTYQDDSSLPKSRNFTRDLIGLWHLTEGEGICGFDSASNFKALGEGPEARGFNVSISHCRWAPANIPVFGNDALNSMSSIEWGRVLRYVGLFQRKVRLWLRDEYNGSITLSKLICEQDELAAIQKSSYLNQYGDDDDSSISADDDKECPDSKKNESDTTRQAIDANTSQLISCWNACTDEQMLLSKQIRKCAWVVFRFLASTGFSGAFERREGEAKLVAAVARLKRKQRLQKDGTSESPAEGSELSHPQTRNFEDAARTAEAASDAAKSAATNRELEEPVLQTLWFTKEFHRKVFEVLDKELIQGKELTHGADGLTRAQRMLRSVSTPAQKRGANLRHYPSDVARGESGFSNNHQDASDLTSDGGVLDALEVEAHLFGVLLFVLSQSTQPPAIIYFIRPPMLQGLLEILRIASPRCQRVVKLLLRRICCSGSVKPSDVGVILGSESVLIDLLLDQVAESVCAATTPTLLHAANVATSNTLLTPDQMVSTESLSNPLGFNSGQISLVVASESVALLRRLLEEKHWHQSVAENLCSAIRNISPLLVKKKLSQPSLEATGADLSGIRFRTAIIRAVGALCVLCSHSDCIRIGGRVVVAAQGASGSGVAQGVDEREQVVSATLIEMSSHAATVRVVFHPSSSAADFDPSHNIQDVKLSSLSPIEEIDLHPTAIPLTFDMMPVILQLASLDDSNVLVHFDDLSQLQIRSRALLALRVLFRHSFDATKKFAGDILAQNLIQYALTPIKLNSFLSLPVLQERGRMILCRLIESATPLGEAMFRGLKNPTAPVLSAAETTGISDGVEAIDDPIEDETEPNRVRRGFATTLAAMGFEFDLCVAALEHTRDDPNLAVEWLMGDGAASYQERQEAKRLAQANMAAYEFADGLDGSFNSTLEAKAKELQNISGKPYCLAFCALELSNSDPNRAMEWLMEYGDEYAKKYDSVDELVDPFMTARAAVLDDIAALEEIDRPDPLVTTFESQGAISADDLRPTALTQCPKMSYVLDVDAMAVTLAPILAPKGSAKPSSLNAQAPNDASVAAFSPLDPEYLTLNILLTVTNEIGPVQQLMTSGRTGIYRCYSPNDGVLITFLNTESGAYEDEWHQPRDVRRIVKIYDEPLTGTASIHRVALKTENALSIYYARCAVTALLCSLTYDKNSSQTQFEPSILTGRAEDFEQKSTSVSSPLSNQILDIVGGPRRLVNLLKMVAASEMRYSQHMEVEAMNIFPWTDNSSRSTITKQPFSLIASLQMIILKILREEAQSDKAGQSTASRTNDLTSSNMHDFEIGERVNDKSKVSSQSMTDSIESLQPISLATNQNRGNCCHEESKSEERSRHLRIESTEPEAQQGIIADLQGDVDNQDELLSSVLVQECINHFADSTRMAGDGEVSAVQEFQSLHPYFGRCEYARAVSIDSSYRCLRIIFDHRCRLGPNAKLTFFADPECGDRIGVVDYVMTTSGHHLPDLVVHSHQFWFRFTASEESLSQDHGYGYRFQVKPMSNIRWTKEAEVQTNPSLEWACWVLELLLNDAAELVAHGAVHNRKIFNALVRYLRSPGAPFKGRVVRLLQQLLHHPEQFPPDELPELKSLESITQLALSRAELDKFNGKTFLSARLLELVELSMMIFSASSLYRSKSNAPAPFLKIPIQQPISFELKPICDSLNDVFVLTNFLLGKTAHLPQHILVAIWLEVYGSSTIIETSHPYKVNTTISGLVAFEGAQNLRLTFDSRCSLAAGQGQGIARLELATFRLDPHQGGSRKETLSTRTYAGENGWPKGPISFDGNNLEYSFHADENAGDHFGFAATVTALGICKELQISRATVQDMEQLLQKLVSLQTARNDTIEGERWTQEMDLQLVDWVNNHVDSAALLALTTPASSKHSYFNLSLRHCLSFLDLRDTKSVWTVAHQLRQLSHCIFFDIKSTLVDAAIDATSVSGDTSGSSHQQTARITLDRMQALESQDDREVEPSVSECFFAQAFRQLHSVDPALFRRQIDSKGRLFSVKFRGEEGVDWGGVYREGATSMVDDLFSPHFTLFVLCPNGQHDTGNNRGMYLPNPKCTSPVAMQMFGFVGQLLGISLRTHGDFPFMFPSLVWKQLLGQTLDRADLEDTDAMFIQMLDGIANCENDGILTEEEFAVAFAGLELRFTASSCTGEEIELIPNGRLLTVGFGNRKEYCRLAERTRLHECSAQVAAMARGFATLFPRRVLTVLTWQELEILACGSPKIDLALWQRHTRYDGYTEEDETVQLFWETLFALHGVAVVFQEANGHNLSNCPKKAVEMPHAAFRLLTHASFQLSFHLTHRAK</sequence>
<feature type="transmembrane region" description="Helical" evidence="16">
    <location>
        <begin position="1635"/>
        <end position="1661"/>
    </location>
</feature>
<feature type="transmembrane region" description="Helical" evidence="16">
    <location>
        <begin position="1903"/>
        <end position="1926"/>
    </location>
</feature>
<feature type="transmembrane region" description="Helical" evidence="16">
    <location>
        <begin position="2143"/>
        <end position="2168"/>
    </location>
</feature>
<feature type="transmembrane region" description="Helical" evidence="16">
    <location>
        <begin position="1326"/>
        <end position="1348"/>
    </location>
</feature>
<feature type="transmembrane region" description="Helical" evidence="16">
    <location>
        <begin position="2180"/>
        <end position="2198"/>
    </location>
</feature>
<name>A0A0N7L5W8_PLAHL</name>
<evidence type="ECO:0000256" key="16">
    <source>
        <dbReference type="SAM" id="Phobius"/>
    </source>
</evidence>
<dbReference type="Gene3D" id="3.90.1750.10">
    <property type="entry name" value="Hect, E3 ligase catalytic domains"/>
    <property type="match status" value="1"/>
</dbReference>
<dbReference type="InterPro" id="IPR035768">
    <property type="entry name" value="SPRY_HERC1"/>
</dbReference>
<dbReference type="SUPFAM" id="SSF49899">
    <property type="entry name" value="Concanavalin A-like lectins/glucanases"/>
    <property type="match status" value="3"/>
</dbReference>
<keyword evidence="6 16" id="KW-0812">Transmembrane</keyword>
<dbReference type="SMART" id="SM00776">
    <property type="entry name" value="NPCBM"/>
    <property type="match status" value="1"/>
</dbReference>
<dbReference type="Gene3D" id="3.30.2160.10">
    <property type="entry name" value="Hect, E3 ligase catalytic domain"/>
    <property type="match status" value="1"/>
</dbReference>
<keyword evidence="10" id="KW-0862">Zinc</keyword>
<feature type="compositionally biased region" description="Low complexity" evidence="15">
    <location>
        <begin position="5186"/>
        <end position="5199"/>
    </location>
</feature>
<comment type="subcellular location">
    <subcellularLocation>
        <location evidence="1">Membrane</location>
        <topology evidence="1">Multi-pass membrane protein</topology>
    </subcellularLocation>
</comment>
<keyword evidence="4" id="KW-0328">Glycosyltransferase</keyword>
<comment type="similarity">
    <text evidence="2">Belongs to the glycosyltransferase 48 family.</text>
</comment>
<dbReference type="PROSITE" id="PS50188">
    <property type="entry name" value="B302_SPRY"/>
    <property type="match status" value="1"/>
</dbReference>
<evidence type="ECO:0000256" key="15">
    <source>
        <dbReference type="SAM" id="MobiDB-lite"/>
    </source>
</evidence>
<dbReference type="EMBL" id="CCYD01000645">
    <property type="protein sequence ID" value="CEG42635.1"/>
    <property type="molecule type" value="Genomic_DNA"/>
</dbReference>
<feature type="compositionally biased region" description="Polar residues" evidence="15">
    <location>
        <begin position="6185"/>
        <end position="6202"/>
    </location>
</feature>
<feature type="compositionally biased region" description="Basic and acidic residues" evidence="15">
    <location>
        <begin position="6203"/>
        <end position="6216"/>
    </location>
</feature>
<feature type="region of interest" description="Disordered" evidence="15">
    <location>
        <begin position="5155"/>
        <end position="5177"/>
    </location>
</feature>
<dbReference type="Gene3D" id="2.60.120.920">
    <property type="match status" value="2"/>
</dbReference>
<feature type="region of interest" description="Disordered" evidence="15">
    <location>
        <begin position="5061"/>
        <end position="5088"/>
    </location>
</feature>
<dbReference type="SUPFAM" id="SSF46934">
    <property type="entry name" value="UBA-like"/>
    <property type="match status" value="1"/>
</dbReference>
<feature type="transmembrane region" description="Helical" evidence="16">
    <location>
        <begin position="2204"/>
        <end position="2225"/>
    </location>
</feature>
<evidence type="ECO:0000259" key="17">
    <source>
        <dbReference type="PROSITE" id="PS50030"/>
    </source>
</evidence>
<feature type="transmembrane region" description="Helical" evidence="16">
    <location>
        <begin position="1406"/>
        <end position="1424"/>
    </location>
</feature>
<evidence type="ECO:0000256" key="13">
    <source>
        <dbReference type="ARBA" id="ARBA00047777"/>
    </source>
</evidence>
<dbReference type="STRING" id="4781.A0A0N7L5W8"/>
<evidence type="ECO:0000313" key="20">
    <source>
        <dbReference type="EMBL" id="CEG42635.1"/>
    </source>
</evidence>
<feature type="compositionally biased region" description="Basic and acidic residues" evidence="15">
    <location>
        <begin position="6243"/>
        <end position="6261"/>
    </location>
</feature>
<dbReference type="InterPro" id="IPR038637">
    <property type="entry name" value="NPCBM_sf"/>
</dbReference>
<evidence type="ECO:0000256" key="8">
    <source>
        <dbReference type="ARBA" id="ARBA00022771"/>
    </source>
</evidence>
<feature type="region of interest" description="Disordered" evidence="15">
    <location>
        <begin position="41"/>
        <end position="61"/>
    </location>
</feature>
<dbReference type="GO" id="GO:0000148">
    <property type="term" value="C:1,3-beta-D-glucan synthase complex"/>
    <property type="evidence" value="ECO:0007669"/>
    <property type="project" value="InterPro"/>
</dbReference>
<keyword evidence="12 16" id="KW-0472">Membrane</keyword>
<dbReference type="GO" id="GO:0008270">
    <property type="term" value="F:zinc ion binding"/>
    <property type="evidence" value="ECO:0007669"/>
    <property type="project" value="UniProtKB-KW"/>
</dbReference>
<dbReference type="SMART" id="SM00119">
    <property type="entry name" value="HECTc"/>
    <property type="match status" value="1"/>
</dbReference>
<feature type="domain" description="UBA" evidence="17">
    <location>
        <begin position="5732"/>
        <end position="5780"/>
    </location>
</feature>
<feature type="region of interest" description="Disordered" evidence="15">
    <location>
        <begin position="6237"/>
        <end position="6265"/>
    </location>
</feature>